<dbReference type="InterPro" id="IPR005162">
    <property type="entry name" value="Retrotrans_gag_dom"/>
</dbReference>
<evidence type="ECO:0000259" key="2">
    <source>
        <dbReference type="Pfam" id="PF03732"/>
    </source>
</evidence>
<evidence type="ECO:0000313" key="3">
    <source>
        <dbReference type="EMBL" id="PBK82976.1"/>
    </source>
</evidence>
<evidence type="ECO:0000313" key="4">
    <source>
        <dbReference type="Proteomes" id="UP000217790"/>
    </source>
</evidence>
<sequence>MILKPVPPTKYNSEADSRLFLKFLNDGTAYVREGGVPQRVRKLGAFLTGEAADFYEDLVEDNAREWRLMSFFKELYNYCFPLTYRMEQRRKLKKCFQNELTVKQYDAALRRLWNTIGITSEHERVDRLWTGLHVEIQKGLWREKLHPEFSRYKDVLHAAELTEVIESIDKPKGGVRNKSQKSDHPQPSGNQAGGSHNHRRSH</sequence>
<feature type="region of interest" description="Disordered" evidence="1">
    <location>
        <begin position="167"/>
        <end position="202"/>
    </location>
</feature>
<proteinExistence type="predicted"/>
<dbReference type="STRING" id="47427.A0A2H3D650"/>
<dbReference type="AlphaFoldDB" id="A0A2H3D650"/>
<evidence type="ECO:0000256" key="1">
    <source>
        <dbReference type="SAM" id="MobiDB-lite"/>
    </source>
</evidence>
<dbReference type="EMBL" id="KZ293711">
    <property type="protein sequence ID" value="PBK82976.1"/>
    <property type="molecule type" value="Genomic_DNA"/>
</dbReference>
<feature type="non-terminal residue" evidence="3">
    <location>
        <position position="202"/>
    </location>
</feature>
<reference evidence="4" key="1">
    <citation type="journal article" date="2017" name="Nat. Ecol. Evol.">
        <title>Genome expansion and lineage-specific genetic innovations in the forest pathogenic fungi Armillaria.</title>
        <authorList>
            <person name="Sipos G."/>
            <person name="Prasanna A.N."/>
            <person name="Walter M.C."/>
            <person name="O'Connor E."/>
            <person name="Balint B."/>
            <person name="Krizsan K."/>
            <person name="Kiss B."/>
            <person name="Hess J."/>
            <person name="Varga T."/>
            <person name="Slot J."/>
            <person name="Riley R."/>
            <person name="Boka B."/>
            <person name="Rigling D."/>
            <person name="Barry K."/>
            <person name="Lee J."/>
            <person name="Mihaltcheva S."/>
            <person name="LaButti K."/>
            <person name="Lipzen A."/>
            <person name="Waldron R."/>
            <person name="Moloney N.M."/>
            <person name="Sperisen C."/>
            <person name="Kredics L."/>
            <person name="Vagvoelgyi C."/>
            <person name="Patrignani A."/>
            <person name="Fitzpatrick D."/>
            <person name="Nagy I."/>
            <person name="Doyle S."/>
            <person name="Anderson J.B."/>
            <person name="Grigoriev I.V."/>
            <person name="Gueldener U."/>
            <person name="Muensterkoetter M."/>
            <person name="Nagy L.G."/>
        </authorList>
    </citation>
    <scope>NUCLEOTIDE SEQUENCE [LARGE SCALE GENOMIC DNA]</scope>
    <source>
        <strain evidence="4">Ar21-2</strain>
    </source>
</reference>
<protein>
    <recommendedName>
        <fullName evidence="2">Retrotransposon gag domain-containing protein</fullName>
    </recommendedName>
</protein>
<dbReference type="InParanoid" id="A0A2H3D650"/>
<feature type="domain" description="Retrotransposon gag" evidence="2">
    <location>
        <begin position="46"/>
        <end position="133"/>
    </location>
</feature>
<gene>
    <name evidence="3" type="ORF">ARMGADRAFT_945689</name>
</gene>
<dbReference type="OrthoDB" id="3267748at2759"/>
<dbReference type="Pfam" id="PF03732">
    <property type="entry name" value="Retrotrans_gag"/>
    <property type="match status" value="1"/>
</dbReference>
<dbReference type="Proteomes" id="UP000217790">
    <property type="component" value="Unassembled WGS sequence"/>
</dbReference>
<name>A0A2H3D650_ARMGA</name>
<keyword evidence="4" id="KW-1185">Reference proteome</keyword>
<dbReference type="OMA" id="WHAGLDP"/>
<feature type="compositionally biased region" description="Polar residues" evidence="1">
    <location>
        <begin position="185"/>
        <end position="194"/>
    </location>
</feature>
<organism evidence="3 4">
    <name type="scientific">Armillaria gallica</name>
    <name type="common">Bulbous honey fungus</name>
    <name type="synonym">Armillaria bulbosa</name>
    <dbReference type="NCBI Taxonomy" id="47427"/>
    <lineage>
        <taxon>Eukaryota</taxon>
        <taxon>Fungi</taxon>
        <taxon>Dikarya</taxon>
        <taxon>Basidiomycota</taxon>
        <taxon>Agaricomycotina</taxon>
        <taxon>Agaricomycetes</taxon>
        <taxon>Agaricomycetidae</taxon>
        <taxon>Agaricales</taxon>
        <taxon>Marasmiineae</taxon>
        <taxon>Physalacriaceae</taxon>
        <taxon>Armillaria</taxon>
    </lineage>
</organism>
<accession>A0A2H3D650</accession>